<name>A0A6A6SC48_9PLEO</name>
<feature type="non-terminal residue" evidence="1">
    <location>
        <position position="1"/>
    </location>
</feature>
<dbReference type="OrthoDB" id="3251507at2759"/>
<feature type="non-terminal residue" evidence="1">
    <location>
        <position position="427"/>
    </location>
</feature>
<dbReference type="PANTHER" id="PTHR42037">
    <property type="match status" value="1"/>
</dbReference>
<reference evidence="1" key="1">
    <citation type="journal article" date="2020" name="Stud. Mycol.">
        <title>101 Dothideomycetes genomes: a test case for predicting lifestyles and emergence of pathogens.</title>
        <authorList>
            <person name="Haridas S."/>
            <person name="Albert R."/>
            <person name="Binder M."/>
            <person name="Bloem J."/>
            <person name="Labutti K."/>
            <person name="Salamov A."/>
            <person name="Andreopoulos B."/>
            <person name="Baker S."/>
            <person name="Barry K."/>
            <person name="Bills G."/>
            <person name="Bluhm B."/>
            <person name="Cannon C."/>
            <person name="Castanera R."/>
            <person name="Culley D."/>
            <person name="Daum C."/>
            <person name="Ezra D."/>
            <person name="Gonzalez J."/>
            <person name="Henrissat B."/>
            <person name="Kuo A."/>
            <person name="Liang C."/>
            <person name="Lipzen A."/>
            <person name="Lutzoni F."/>
            <person name="Magnuson J."/>
            <person name="Mondo S."/>
            <person name="Nolan M."/>
            <person name="Ohm R."/>
            <person name="Pangilinan J."/>
            <person name="Park H.-J."/>
            <person name="Ramirez L."/>
            <person name="Alfaro M."/>
            <person name="Sun H."/>
            <person name="Tritt A."/>
            <person name="Yoshinaga Y."/>
            <person name="Zwiers L.-H."/>
            <person name="Turgeon B."/>
            <person name="Goodwin S."/>
            <person name="Spatafora J."/>
            <person name="Crous P."/>
            <person name="Grigoriev I."/>
        </authorList>
    </citation>
    <scope>NUCLEOTIDE SEQUENCE</scope>
    <source>
        <strain evidence="1">CBS 473.64</strain>
    </source>
</reference>
<dbReference type="Proteomes" id="UP000799753">
    <property type="component" value="Unassembled WGS sequence"/>
</dbReference>
<dbReference type="AlphaFoldDB" id="A0A6A6SC48"/>
<protein>
    <submittedName>
        <fullName evidence="1">Uncharacterized protein</fullName>
    </submittedName>
</protein>
<evidence type="ECO:0000313" key="2">
    <source>
        <dbReference type="Proteomes" id="UP000799753"/>
    </source>
</evidence>
<organism evidence="1 2">
    <name type="scientific">Massarina eburnea CBS 473.64</name>
    <dbReference type="NCBI Taxonomy" id="1395130"/>
    <lineage>
        <taxon>Eukaryota</taxon>
        <taxon>Fungi</taxon>
        <taxon>Dikarya</taxon>
        <taxon>Ascomycota</taxon>
        <taxon>Pezizomycotina</taxon>
        <taxon>Dothideomycetes</taxon>
        <taxon>Pleosporomycetidae</taxon>
        <taxon>Pleosporales</taxon>
        <taxon>Massarineae</taxon>
        <taxon>Massarinaceae</taxon>
        <taxon>Massarina</taxon>
    </lineage>
</organism>
<dbReference type="EMBL" id="MU006778">
    <property type="protein sequence ID" value="KAF2644767.1"/>
    <property type="molecule type" value="Genomic_DNA"/>
</dbReference>
<keyword evidence="2" id="KW-1185">Reference proteome</keyword>
<dbReference type="InterPro" id="IPR027796">
    <property type="entry name" value="OTT_1508_deam-like"/>
</dbReference>
<sequence length="427" mass="48841">LRRFYEPLVLLYTLGSTRGEHTHTDPSSEDISHLTLRHLRRIFLTELAYVCDYDKGGDTVTAIGLEFTPQGYVYRVASNTSPRMKIAPFLTLLLNKLKTISERTTVDTSREIEEVAKYCIKFAEPRIKKYKHLLNRCLSKCHGFLLASTEGTEGTFTWLRIWTGDLTPLALCHFAYENRKSIFMHTLANLSAEPRYKSSSDSKDKIFGSIRHYIGRLGHHFRAAATLISCVLRLPDLVENFRVDSITTPPRSTVPLASDKTSLESIIGRMLPANSPDLDRYRRTLVEMDAKYKLSSQFLKNYSSSTLKPRVHAEVQLMDQFYKNSWPFPDNDRYIACSKPACFCCKLYFQHHPGHFEKPASHNKMYLNWRPPGSDNGCDATNAKRQRDILNSITADIRREALRQIDEKAAPHAWHPDSVTGITMTEA</sequence>
<gene>
    <name evidence="1" type="ORF">P280DRAFT_358224</name>
</gene>
<evidence type="ECO:0000313" key="1">
    <source>
        <dbReference type="EMBL" id="KAF2644767.1"/>
    </source>
</evidence>
<accession>A0A6A6SC48</accession>
<proteinExistence type="predicted"/>
<dbReference type="PANTHER" id="PTHR42037:SF1">
    <property type="match status" value="1"/>
</dbReference>
<dbReference type="Pfam" id="PF14441">
    <property type="entry name" value="OTT_1508_deam"/>
    <property type="match status" value="1"/>
</dbReference>